<name>A0A443LMN3_9RHOB</name>
<dbReference type="RefSeq" id="WP_128148036.1">
    <property type="nucleotide sequence ID" value="NZ_SAVB01000006.1"/>
</dbReference>
<dbReference type="EMBL" id="SAVB01000006">
    <property type="protein sequence ID" value="RWR50464.1"/>
    <property type="molecule type" value="Genomic_DNA"/>
</dbReference>
<keyword evidence="4" id="KW-1185">Reference proteome</keyword>
<keyword evidence="1" id="KW-0732">Signal</keyword>
<proteinExistence type="predicted"/>
<feature type="signal peptide" evidence="1">
    <location>
        <begin position="1"/>
        <end position="27"/>
    </location>
</feature>
<organism evidence="3 4">
    <name type="scientific">Paenirhodobacter ferrireducens</name>
    <dbReference type="NCBI Taxonomy" id="1215032"/>
    <lineage>
        <taxon>Bacteria</taxon>
        <taxon>Pseudomonadati</taxon>
        <taxon>Pseudomonadota</taxon>
        <taxon>Alphaproteobacteria</taxon>
        <taxon>Rhodobacterales</taxon>
        <taxon>Rhodobacter group</taxon>
        <taxon>Paenirhodobacter</taxon>
    </lineage>
</organism>
<evidence type="ECO:0000256" key="1">
    <source>
        <dbReference type="SAM" id="SignalP"/>
    </source>
</evidence>
<sequence length="107" mass="11543">MSSFSRPLSRLALPALLLLAAPGAAIAGDHHCRVPMADWQPRAAVQALAEAQGLTVRRIKIDDGCYELDARDAQGRAVELKLDPATLAVLKGEIEEDDDRHEHGHGD</sequence>
<feature type="chain" id="PRO_5019522347" evidence="1">
    <location>
        <begin position="28"/>
        <end position="107"/>
    </location>
</feature>
<evidence type="ECO:0000313" key="4">
    <source>
        <dbReference type="Proteomes" id="UP000286594"/>
    </source>
</evidence>
<dbReference type="Proteomes" id="UP000286594">
    <property type="component" value="Unassembled WGS sequence"/>
</dbReference>
<evidence type="ECO:0000313" key="3">
    <source>
        <dbReference type="EMBL" id="RWR50464.1"/>
    </source>
</evidence>
<dbReference type="AlphaFoldDB" id="A0A443LMN3"/>
<feature type="domain" description="PepSY" evidence="2">
    <location>
        <begin position="15"/>
        <end position="92"/>
    </location>
</feature>
<reference evidence="3 4" key="1">
    <citation type="submission" date="2019-01" db="EMBL/GenBank/DDBJ databases">
        <title>Sinorhodobacter populi sp. nov. isolated from the symptomatic bark tissue of Populus euramericana canker.</title>
        <authorList>
            <person name="Xu G."/>
        </authorList>
    </citation>
    <scope>NUCLEOTIDE SEQUENCE [LARGE SCALE GENOMIC DNA]</scope>
    <source>
        <strain evidence="3 4">CCTCC AB2012026</strain>
    </source>
</reference>
<accession>A0A443LMN3</accession>
<comment type="caution">
    <text evidence="3">The sequence shown here is derived from an EMBL/GenBank/DDBJ whole genome shotgun (WGS) entry which is preliminary data.</text>
</comment>
<dbReference type="Pfam" id="PF13670">
    <property type="entry name" value="PepSY_2"/>
    <property type="match status" value="1"/>
</dbReference>
<protein>
    <submittedName>
        <fullName evidence="3">PepSY domain-containing protein</fullName>
    </submittedName>
</protein>
<gene>
    <name evidence="3" type="ORF">EOW65_05790</name>
</gene>
<dbReference type="OrthoDB" id="7365433at2"/>
<evidence type="ECO:0000259" key="2">
    <source>
        <dbReference type="Pfam" id="PF13670"/>
    </source>
</evidence>
<dbReference type="InterPro" id="IPR025711">
    <property type="entry name" value="PepSY"/>
</dbReference>